<dbReference type="Proteomes" id="UP000245771">
    <property type="component" value="Unassembled WGS sequence"/>
</dbReference>
<feature type="non-terminal residue" evidence="2">
    <location>
        <position position="256"/>
    </location>
</feature>
<gene>
    <name evidence="2" type="ORF">FA14DRAFT_113107</name>
</gene>
<accession>A0A316VAR4</accession>
<feature type="transmembrane region" description="Helical" evidence="1">
    <location>
        <begin position="115"/>
        <end position="133"/>
    </location>
</feature>
<dbReference type="AlphaFoldDB" id="A0A316VAR4"/>
<dbReference type="RefSeq" id="XP_025354894.1">
    <property type="nucleotide sequence ID" value="XM_025495999.1"/>
</dbReference>
<proteinExistence type="predicted"/>
<protein>
    <recommendedName>
        <fullName evidence="4">G-protein coupled receptors family 3 profile domain-containing protein</fullName>
    </recommendedName>
</protein>
<name>A0A316VAR4_9BASI</name>
<dbReference type="EMBL" id="KZ819603">
    <property type="protein sequence ID" value="PWN34592.1"/>
    <property type="molecule type" value="Genomic_DNA"/>
</dbReference>
<evidence type="ECO:0000256" key="1">
    <source>
        <dbReference type="SAM" id="Phobius"/>
    </source>
</evidence>
<keyword evidence="3" id="KW-1185">Reference proteome</keyword>
<feature type="transmembrane region" description="Helical" evidence="1">
    <location>
        <begin position="48"/>
        <end position="73"/>
    </location>
</feature>
<feature type="non-terminal residue" evidence="2">
    <location>
        <position position="1"/>
    </location>
</feature>
<dbReference type="InParanoid" id="A0A316VAR4"/>
<dbReference type="GeneID" id="37017780"/>
<reference evidence="2 3" key="1">
    <citation type="journal article" date="2018" name="Mol. Biol. Evol.">
        <title>Broad Genomic Sampling Reveals a Smut Pathogenic Ancestry of the Fungal Clade Ustilaginomycotina.</title>
        <authorList>
            <person name="Kijpornyongpan T."/>
            <person name="Mondo S.J."/>
            <person name="Barry K."/>
            <person name="Sandor L."/>
            <person name="Lee J."/>
            <person name="Lipzen A."/>
            <person name="Pangilinan J."/>
            <person name="LaButti K."/>
            <person name="Hainaut M."/>
            <person name="Henrissat B."/>
            <person name="Grigoriev I.V."/>
            <person name="Spatafora J.W."/>
            <person name="Aime M.C."/>
        </authorList>
    </citation>
    <scope>NUCLEOTIDE SEQUENCE [LARGE SCALE GENOMIC DNA]</scope>
    <source>
        <strain evidence="2 3">MCA 3882</strain>
    </source>
</reference>
<keyword evidence="1" id="KW-1133">Transmembrane helix</keyword>
<evidence type="ECO:0000313" key="2">
    <source>
        <dbReference type="EMBL" id="PWN34592.1"/>
    </source>
</evidence>
<keyword evidence="1" id="KW-0472">Membrane</keyword>
<feature type="transmembrane region" description="Helical" evidence="1">
    <location>
        <begin position="170"/>
        <end position="193"/>
    </location>
</feature>
<sequence length="256" mass="28703">WQSPAVTAHANDVNKMLSFMAIGFFFYDLILSIPFDRKVLTGQKSLKWVHFAYFGTKISFLGFIGVLLSIFWAQKDMNCTLQFRVLEFFMGTTVFTSSSLLAFRTLCVFQGKYRNVIKGILAVLGIGMLAAWMQGVDDVSAFWDTSPGFAPYTEGRCHWTSVTNTYWVKYIITIIFDATVLGFTTIGIARMAGTSKLGMTLIQQGFIYFFLTFLANLIIAIFTLLQLSPSMSLLVAVPQSAICVICSCRLHRELAE</sequence>
<evidence type="ECO:0000313" key="3">
    <source>
        <dbReference type="Proteomes" id="UP000245771"/>
    </source>
</evidence>
<feature type="transmembrane region" description="Helical" evidence="1">
    <location>
        <begin position="205"/>
        <end position="225"/>
    </location>
</feature>
<organism evidence="2 3">
    <name type="scientific">Meira miltonrushii</name>
    <dbReference type="NCBI Taxonomy" id="1280837"/>
    <lineage>
        <taxon>Eukaryota</taxon>
        <taxon>Fungi</taxon>
        <taxon>Dikarya</taxon>
        <taxon>Basidiomycota</taxon>
        <taxon>Ustilaginomycotina</taxon>
        <taxon>Exobasidiomycetes</taxon>
        <taxon>Exobasidiales</taxon>
        <taxon>Brachybasidiaceae</taxon>
        <taxon>Meira</taxon>
    </lineage>
</organism>
<evidence type="ECO:0008006" key="4">
    <source>
        <dbReference type="Google" id="ProtNLM"/>
    </source>
</evidence>
<dbReference type="OrthoDB" id="3197626at2759"/>
<keyword evidence="1" id="KW-0812">Transmembrane</keyword>
<feature type="transmembrane region" description="Helical" evidence="1">
    <location>
        <begin position="16"/>
        <end position="36"/>
    </location>
</feature>